<accession>A0A381L4J2</accession>
<sequence length="107" mass="11740">FQSQHCVCASSSNASYLFIRSFSSAVCSTPPLSNDQAQLRSLVLSIFDSFTTLETEHVPSILTYPYLHTSRSPLHAFQSSSSSSYPTTILPLPVCDKFSARLNLCNS</sequence>
<protein>
    <submittedName>
        <fullName evidence="1">Bgt-20029</fullName>
    </submittedName>
</protein>
<feature type="non-terminal residue" evidence="1">
    <location>
        <position position="1"/>
    </location>
</feature>
<name>A0A381L4J2_BLUGR</name>
<dbReference type="EMBL" id="UIGY01000006">
    <property type="protein sequence ID" value="SUZ08011.1"/>
    <property type="molecule type" value="Genomic_DNA"/>
</dbReference>
<reference evidence="1" key="1">
    <citation type="submission" date="2018-07" db="EMBL/GenBank/DDBJ databases">
        <authorList>
            <person name="Quirk P.G."/>
            <person name="Krulwich T.A."/>
        </authorList>
    </citation>
    <scope>NUCLEOTIDE SEQUENCE</scope>
    <source>
        <strain evidence="1">96224</strain>
    </source>
</reference>
<gene>
    <name evidence="1" type="ORF">BGT96224V2_LOCUS1151</name>
</gene>
<dbReference type="AlphaFoldDB" id="A0A381L4J2"/>
<evidence type="ECO:0000313" key="1">
    <source>
        <dbReference type="EMBL" id="SUZ08011.1"/>
    </source>
</evidence>
<proteinExistence type="predicted"/>
<organism evidence="1">
    <name type="scientific">Blumeria graminis f. sp. tritici 96224</name>
    <dbReference type="NCBI Taxonomy" id="1268274"/>
    <lineage>
        <taxon>Eukaryota</taxon>
        <taxon>Fungi</taxon>
        <taxon>Dikarya</taxon>
        <taxon>Ascomycota</taxon>
        <taxon>Pezizomycotina</taxon>
        <taxon>Leotiomycetes</taxon>
        <taxon>Erysiphales</taxon>
        <taxon>Erysiphaceae</taxon>
        <taxon>Blumeria</taxon>
    </lineage>
</organism>